<evidence type="ECO:0000313" key="7">
    <source>
        <dbReference type="EMBL" id="ADN35537.1"/>
    </source>
</evidence>
<dbReference type="GO" id="GO:0004659">
    <property type="term" value="F:prenyltransferase activity"/>
    <property type="evidence" value="ECO:0007669"/>
    <property type="project" value="InterPro"/>
</dbReference>
<comment type="similarity">
    <text evidence="2 6">Belongs to the FPP/GGPP synthase family.</text>
</comment>
<dbReference type="GO" id="GO:0008299">
    <property type="term" value="P:isoprenoid biosynthetic process"/>
    <property type="evidence" value="ECO:0007669"/>
    <property type="project" value="InterPro"/>
</dbReference>
<accession>E1RIU9</accession>
<dbReference type="EMBL" id="CP002117">
    <property type="protein sequence ID" value="ADN35537.1"/>
    <property type="molecule type" value="Genomic_DNA"/>
</dbReference>
<dbReference type="SUPFAM" id="SSF48576">
    <property type="entry name" value="Terpenoid synthases"/>
    <property type="match status" value="1"/>
</dbReference>
<evidence type="ECO:0000256" key="1">
    <source>
        <dbReference type="ARBA" id="ARBA00001946"/>
    </source>
</evidence>
<name>E1RIU9_METP4</name>
<sequence>MKLEEYLEKNAELIDTRLESMYGSLPGELDKASAHLLCAGGKRLRPSVTMLAANIVEKGSSDSVIPAALALEVTHTFTLVHDDIMDGDVARRGVPTVHTKWDEPTAILAGDVLYAEAFELITMADADPVAKVEAVAILARTCLEICRGQHEDMSFEKRDDVDPYEYLEMVGQKTGKLYAAAAAIGGILAGGDARQVGALHDWGYLSGVAFQIQDDVIDLMADSEKSGKDRASDLREGKQTLVAIFAKDKGLDLSKYRKENLSDEEIDQAITELKEAGIIDAVRETAMDHVKRAKETLVVFPDCEEKRLLGEITDYFINRSF</sequence>
<dbReference type="KEGG" id="mpi:Mpet_0763"/>
<dbReference type="RefSeq" id="WP_013328715.1">
    <property type="nucleotide sequence ID" value="NC_014507.1"/>
</dbReference>
<dbReference type="Proteomes" id="UP000006565">
    <property type="component" value="Chromosome"/>
</dbReference>
<gene>
    <name evidence="7" type="ordered locus">Mpet_0763</name>
</gene>
<reference evidence="7 8" key="1">
    <citation type="journal article" date="2010" name="Stand. Genomic Sci.">
        <title>Complete genome sequence of Methanoplanus petrolearius type strain (SEBR 4847).</title>
        <authorList>
            <person name="Brambilla E."/>
            <person name="Djao O.D."/>
            <person name="Daligault H."/>
            <person name="Lapidus A."/>
            <person name="Lucas S."/>
            <person name="Hammon N."/>
            <person name="Nolan M."/>
            <person name="Tice H."/>
            <person name="Cheng J.F."/>
            <person name="Han C."/>
            <person name="Tapia R."/>
            <person name="Goodwin L."/>
            <person name="Pitluck S."/>
            <person name="Liolios K."/>
            <person name="Ivanova N."/>
            <person name="Mavromatis K."/>
            <person name="Mikhailova N."/>
            <person name="Pati A."/>
            <person name="Chen A."/>
            <person name="Palaniappan K."/>
            <person name="Land M."/>
            <person name="Hauser L."/>
            <person name="Chang Y.J."/>
            <person name="Jeffries C.D."/>
            <person name="Rohde M."/>
            <person name="Spring S."/>
            <person name="Sikorski J."/>
            <person name="Goker M."/>
            <person name="Woyke T."/>
            <person name="Bristow J."/>
            <person name="Eisen J.A."/>
            <person name="Markowitz V."/>
            <person name="Hugenholtz P."/>
            <person name="Kyrpides N.C."/>
            <person name="Klenk H.P."/>
        </authorList>
    </citation>
    <scope>NUCLEOTIDE SEQUENCE [LARGE SCALE GENOMIC DNA]</scope>
    <source>
        <strain evidence="8">DSM 11571 / OCM 486 / SEBR 4847</strain>
    </source>
</reference>
<evidence type="ECO:0000256" key="5">
    <source>
        <dbReference type="ARBA" id="ARBA00022842"/>
    </source>
</evidence>
<comment type="cofactor">
    <cofactor evidence="1">
        <name>Mg(2+)</name>
        <dbReference type="ChEBI" id="CHEBI:18420"/>
    </cofactor>
</comment>
<dbReference type="Gene3D" id="1.10.600.10">
    <property type="entry name" value="Farnesyl Diphosphate Synthase"/>
    <property type="match status" value="1"/>
</dbReference>
<dbReference type="PROSITE" id="PS00723">
    <property type="entry name" value="POLYPRENYL_SYNTHASE_1"/>
    <property type="match status" value="1"/>
</dbReference>
<keyword evidence="5" id="KW-0460">Magnesium</keyword>
<dbReference type="CDD" id="cd00685">
    <property type="entry name" value="Trans_IPPS_HT"/>
    <property type="match status" value="1"/>
</dbReference>
<keyword evidence="3 6" id="KW-0808">Transferase</keyword>
<dbReference type="Pfam" id="PF00348">
    <property type="entry name" value="polyprenyl_synt"/>
    <property type="match status" value="1"/>
</dbReference>
<dbReference type="InterPro" id="IPR000092">
    <property type="entry name" value="Polyprenyl_synt"/>
</dbReference>
<evidence type="ECO:0000256" key="4">
    <source>
        <dbReference type="ARBA" id="ARBA00022723"/>
    </source>
</evidence>
<dbReference type="SFLD" id="SFLDS00005">
    <property type="entry name" value="Isoprenoid_Synthase_Type_I"/>
    <property type="match status" value="1"/>
</dbReference>
<protein>
    <submittedName>
        <fullName evidence="7">Polyprenyl synthetase</fullName>
    </submittedName>
</protein>
<dbReference type="OrthoDB" id="26738at2157"/>
<evidence type="ECO:0000313" key="8">
    <source>
        <dbReference type="Proteomes" id="UP000006565"/>
    </source>
</evidence>
<dbReference type="SFLD" id="SFLDG01017">
    <property type="entry name" value="Polyprenyl_Transferase_Like"/>
    <property type="match status" value="1"/>
</dbReference>
<dbReference type="STRING" id="679926.Mpet_0763"/>
<evidence type="ECO:0000256" key="2">
    <source>
        <dbReference type="ARBA" id="ARBA00006706"/>
    </source>
</evidence>
<proteinExistence type="inferred from homology"/>
<dbReference type="PANTHER" id="PTHR12001:SF85">
    <property type="entry name" value="SHORT CHAIN ISOPRENYL DIPHOSPHATE SYNTHASE"/>
    <property type="match status" value="1"/>
</dbReference>
<evidence type="ECO:0000256" key="6">
    <source>
        <dbReference type="RuleBase" id="RU004466"/>
    </source>
</evidence>
<keyword evidence="4" id="KW-0479">Metal-binding</keyword>
<dbReference type="PANTHER" id="PTHR12001">
    <property type="entry name" value="GERANYLGERANYL PYROPHOSPHATE SYNTHASE"/>
    <property type="match status" value="1"/>
</dbReference>
<dbReference type="AlphaFoldDB" id="E1RIU9"/>
<dbReference type="GeneID" id="9743218"/>
<dbReference type="eggNOG" id="arCOG01726">
    <property type="taxonomic scope" value="Archaea"/>
</dbReference>
<dbReference type="InterPro" id="IPR008949">
    <property type="entry name" value="Isoprenoid_synthase_dom_sf"/>
</dbReference>
<keyword evidence="8" id="KW-1185">Reference proteome</keyword>
<dbReference type="HOGENOM" id="CLU_014015_2_3_2"/>
<dbReference type="InterPro" id="IPR033749">
    <property type="entry name" value="Polyprenyl_synt_CS"/>
</dbReference>
<organism evidence="7 8">
    <name type="scientific">Methanolacinia petrolearia (strain DSM 11571 / OCM 486 / SEBR 4847)</name>
    <name type="common">Methanoplanus petrolearius</name>
    <dbReference type="NCBI Taxonomy" id="679926"/>
    <lineage>
        <taxon>Archaea</taxon>
        <taxon>Methanobacteriati</taxon>
        <taxon>Methanobacteriota</taxon>
        <taxon>Stenosarchaea group</taxon>
        <taxon>Methanomicrobia</taxon>
        <taxon>Methanomicrobiales</taxon>
        <taxon>Methanomicrobiaceae</taxon>
        <taxon>Methanolacinia</taxon>
    </lineage>
</organism>
<dbReference type="GO" id="GO:0046872">
    <property type="term" value="F:metal ion binding"/>
    <property type="evidence" value="ECO:0007669"/>
    <property type="project" value="UniProtKB-KW"/>
</dbReference>
<evidence type="ECO:0000256" key="3">
    <source>
        <dbReference type="ARBA" id="ARBA00022679"/>
    </source>
</evidence>